<feature type="transmembrane region" description="Helical" evidence="1">
    <location>
        <begin position="32"/>
        <end position="55"/>
    </location>
</feature>
<organism evidence="2 3">
    <name type="scientific">Echinicola arenosa</name>
    <dbReference type="NCBI Taxonomy" id="2774144"/>
    <lineage>
        <taxon>Bacteria</taxon>
        <taxon>Pseudomonadati</taxon>
        <taxon>Bacteroidota</taxon>
        <taxon>Cytophagia</taxon>
        <taxon>Cytophagales</taxon>
        <taxon>Cyclobacteriaceae</taxon>
        <taxon>Echinicola</taxon>
    </lineage>
</organism>
<keyword evidence="1" id="KW-0472">Membrane</keyword>
<comment type="caution">
    <text evidence="2">The sequence shown here is derived from an EMBL/GenBank/DDBJ whole genome shotgun (WGS) entry which is preliminary data.</text>
</comment>
<feature type="transmembrane region" description="Helical" evidence="1">
    <location>
        <begin position="167"/>
        <end position="186"/>
    </location>
</feature>
<evidence type="ECO:0000313" key="3">
    <source>
        <dbReference type="Proteomes" id="UP000647133"/>
    </source>
</evidence>
<protein>
    <submittedName>
        <fullName evidence="2">Uncharacterized protein</fullName>
    </submittedName>
</protein>
<feature type="transmembrane region" description="Helical" evidence="1">
    <location>
        <begin position="90"/>
        <end position="114"/>
    </location>
</feature>
<accession>A0ABR9AIE1</accession>
<keyword evidence="3" id="KW-1185">Reference proteome</keyword>
<evidence type="ECO:0000313" key="2">
    <source>
        <dbReference type="EMBL" id="MBD8488558.1"/>
    </source>
</evidence>
<feature type="transmembrane region" description="Helical" evidence="1">
    <location>
        <begin position="144"/>
        <end position="161"/>
    </location>
</feature>
<dbReference type="RefSeq" id="WP_192009421.1">
    <property type="nucleotide sequence ID" value="NZ_JACYTQ010000002.1"/>
</dbReference>
<keyword evidence="1" id="KW-0812">Transmembrane</keyword>
<feature type="transmembrane region" description="Helical" evidence="1">
    <location>
        <begin position="61"/>
        <end position="78"/>
    </location>
</feature>
<keyword evidence="1" id="KW-1133">Transmembrane helix</keyword>
<feature type="transmembrane region" description="Helical" evidence="1">
    <location>
        <begin position="120"/>
        <end position="137"/>
    </location>
</feature>
<sequence>METDKNWDERDSIHLIRSMVESTRYSIYQDRFLYFMWGYLTLGVAAAHYLMAFVLEMPQAYMVWTVMAFGAVVHFLYLGKRKKQAMVKTYMGRVMAGIWGGMGMAIIVLLFGAFEIGWHAVYPFFMILYGTACYATGMTLRYKALIWGGIGSTLCGFWAFYQPFQYQLLLLMLAVVVSYIIPAHLMKPKPTLADV</sequence>
<reference evidence="2 3" key="1">
    <citation type="submission" date="2020-09" db="EMBL/GenBank/DDBJ databases">
        <title>Echinicola sp. CAU 1574 isolated from sand of Sido Beach.</title>
        <authorList>
            <person name="Kim W."/>
        </authorList>
    </citation>
    <scope>NUCLEOTIDE SEQUENCE [LARGE SCALE GENOMIC DNA]</scope>
    <source>
        <strain evidence="2 3">CAU 1574</strain>
    </source>
</reference>
<evidence type="ECO:0000256" key="1">
    <source>
        <dbReference type="SAM" id="Phobius"/>
    </source>
</evidence>
<dbReference type="EMBL" id="JACYTQ010000002">
    <property type="protein sequence ID" value="MBD8488558.1"/>
    <property type="molecule type" value="Genomic_DNA"/>
</dbReference>
<dbReference type="Proteomes" id="UP000647133">
    <property type="component" value="Unassembled WGS sequence"/>
</dbReference>
<gene>
    <name evidence="2" type="ORF">IFO69_07375</name>
</gene>
<proteinExistence type="predicted"/>
<name>A0ABR9AIE1_9BACT</name>